<dbReference type="RefSeq" id="WP_026788875.1">
    <property type="nucleotide sequence ID" value="NZ_CM002803.1"/>
</dbReference>
<keyword evidence="3" id="KW-1185">Reference proteome</keyword>
<keyword evidence="1" id="KW-1133">Transmembrane helix</keyword>
<gene>
    <name evidence="2" type="ORF">A19Y_1476</name>
</gene>
<keyword evidence="1" id="KW-0812">Transmembrane</keyword>
<dbReference type="PATRIC" id="fig|388467.6.peg.1413"/>
<name>A0A073CDX8_PLAA1</name>
<sequence>MNQERFKTLQIRLSGLTNWLITLAVIGILISIGLGWLVKGVLILIAVIAITPILVILGVQWWLKRNLIQDQCPVCSHEFPAFNNIQFQCPNCGEPLKIEQGRFSRLTPPGTIDVQAVDVSVQRLED</sequence>
<reference evidence="2 3" key="1">
    <citation type="journal article" date="2014" name="Appl. Environ. Microbiol.">
        <title>Elucidation of insertion elements encoded on plasmids and in vitro construction of shuttle vectors from the toxic cyanobacterium Planktothrix.</title>
        <authorList>
            <person name="Christiansen G."/>
            <person name="Goesmann A."/>
            <person name="Kurmayer R."/>
        </authorList>
    </citation>
    <scope>NUCLEOTIDE SEQUENCE [LARGE SCALE GENOMIC DNA]</scope>
    <source>
        <strain evidence="2 3">NIVA-CYA 126/8</strain>
    </source>
</reference>
<evidence type="ECO:0000256" key="1">
    <source>
        <dbReference type="SAM" id="Phobius"/>
    </source>
</evidence>
<dbReference type="AlphaFoldDB" id="A0A073CDX8"/>
<protein>
    <submittedName>
        <fullName evidence="2">Uncharacterized protein</fullName>
    </submittedName>
</protein>
<keyword evidence="1" id="KW-0472">Membrane</keyword>
<organism evidence="2 3">
    <name type="scientific">Planktothrix agardhii (strain NIVA-CYA 126/8)</name>
    <dbReference type="NCBI Taxonomy" id="388467"/>
    <lineage>
        <taxon>Bacteria</taxon>
        <taxon>Bacillati</taxon>
        <taxon>Cyanobacteriota</taxon>
        <taxon>Cyanophyceae</taxon>
        <taxon>Oscillatoriophycideae</taxon>
        <taxon>Oscillatoriales</taxon>
        <taxon>Microcoleaceae</taxon>
        <taxon>Planktothrix</taxon>
    </lineage>
</organism>
<feature type="transmembrane region" description="Helical" evidence="1">
    <location>
        <begin position="16"/>
        <end position="36"/>
    </location>
</feature>
<dbReference type="HOGENOM" id="CLU_163200_0_0_3"/>
<evidence type="ECO:0000313" key="3">
    <source>
        <dbReference type="Proteomes" id="UP000027395"/>
    </source>
</evidence>
<dbReference type="EMBL" id="CM002803">
    <property type="protein sequence ID" value="KEI66519.1"/>
    <property type="molecule type" value="Genomic_DNA"/>
</dbReference>
<feature type="transmembrane region" description="Helical" evidence="1">
    <location>
        <begin position="42"/>
        <end position="63"/>
    </location>
</feature>
<dbReference type="STRING" id="388467.A19Y_1476"/>
<dbReference type="Proteomes" id="UP000027395">
    <property type="component" value="Chromosome"/>
</dbReference>
<dbReference type="eggNOG" id="COG1675">
    <property type="taxonomic scope" value="Bacteria"/>
</dbReference>
<accession>A0A073CDX8</accession>
<evidence type="ECO:0000313" key="2">
    <source>
        <dbReference type="EMBL" id="KEI66519.1"/>
    </source>
</evidence>
<proteinExistence type="predicted"/>